<dbReference type="Pfam" id="PF02608">
    <property type="entry name" value="Bmp"/>
    <property type="match status" value="1"/>
</dbReference>
<dbReference type="PANTHER" id="PTHR43208:SF1">
    <property type="entry name" value="ABC TRANSPORTER SUBSTRATE-BINDING PROTEIN"/>
    <property type="match status" value="1"/>
</dbReference>
<dbReference type="CDD" id="cd19963">
    <property type="entry name" value="PBP1_BMP-like"/>
    <property type="match status" value="1"/>
</dbReference>
<sequence length="366" mass="40022">MTFRPKPHKAWLASLLLSAGALLGGVVPEAEAEDPLKVGFVYVGPVGDYGWSYEHNRGRLEAEKAFGDKIQTTYVENVPEGADAERVIRQLAQSGNDLIFTTSFGFMNPTVKVAKRFPKVHFEHATGYKRGKNLSTYALRTYEGRYVSGVAAGMMTKTNTIGYIASFPIPEVIRDINAAYMAASKVNPDVKMKIMWVSSWYDPVKESEAANALIDQGVDVILQHTDSPAPLMVAQKRGVKAIGQASDMSQFAPDAHMFSIQDHWAPQYIAKIQSVIDGTWKSEDFWGGFAEDLLVVASVNDNLPAEVKSAIKATYDEIKSGDLKPFTGPIISNTGETVVAAGHSLTDAELATVNWYIKGIDDKLPQ</sequence>
<dbReference type="GO" id="GO:0005886">
    <property type="term" value="C:plasma membrane"/>
    <property type="evidence" value="ECO:0007669"/>
    <property type="project" value="InterPro"/>
</dbReference>
<keyword evidence="1" id="KW-0732">Signal</keyword>
<dbReference type="AlphaFoldDB" id="A0A160TDX1"/>
<dbReference type="PANTHER" id="PTHR43208">
    <property type="entry name" value="ABC TRANSPORTER SUBSTRATE-BINDING PROTEIN"/>
    <property type="match status" value="1"/>
</dbReference>
<dbReference type="EMBL" id="CZQC01000043">
    <property type="protein sequence ID" value="CUS41477.1"/>
    <property type="molecule type" value="Genomic_DNA"/>
</dbReference>
<proteinExistence type="predicted"/>
<dbReference type="InterPro" id="IPR003760">
    <property type="entry name" value="PnrA-like"/>
</dbReference>
<name>A0A160TDX1_9ZZZZ</name>
<gene>
    <name evidence="3" type="ORF">MGWOODY_Tha424</name>
</gene>
<feature type="domain" description="ABC transporter substrate-binding protein PnrA-like" evidence="2">
    <location>
        <begin position="37"/>
        <end position="313"/>
    </location>
</feature>
<evidence type="ECO:0000259" key="2">
    <source>
        <dbReference type="Pfam" id="PF02608"/>
    </source>
</evidence>
<reference evidence="3" key="1">
    <citation type="submission" date="2015-10" db="EMBL/GenBank/DDBJ databases">
        <authorList>
            <person name="Gilbert D.G."/>
        </authorList>
    </citation>
    <scope>NUCLEOTIDE SEQUENCE</scope>
</reference>
<dbReference type="InterPro" id="IPR052910">
    <property type="entry name" value="ABC-Purine-Binding"/>
</dbReference>
<organism evidence="3">
    <name type="scientific">hydrothermal vent metagenome</name>
    <dbReference type="NCBI Taxonomy" id="652676"/>
    <lineage>
        <taxon>unclassified sequences</taxon>
        <taxon>metagenomes</taxon>
        <taxon>ecological metagenomes</taxon>
    </lineage>
</organism>
<evidence type="ECO:0000313" key="3">
    <source>
        <dbReference type="EMBL" id="CUS41477.1"/>
    </source>
</evidence>
<evidence type="ECO:0000256" key="1">
    <source>
        <dbReference type="ARBA" id="ARBA00022729"/>
    </source>
</evidence>
<dbReference type="Gene3D" id="3.40.50.2300">
    <property type="match status" value="2"/>
</dbReference>
<protein>
    <submittedName>
        <fullName evidence="3">Nucleoside ABC transporter, periplasmic nucleoside-binding protein</fullName>
    </submittedName>
</protein>
<accession>A0A160TDX1</accession>